<reference evidence="2 3" key="1">
    <citation type="journal article" date="2015" name="Genome Biol.">
        <title>Comparative genomics of Steinernema reveals deeply conserved gene regulatory networks.</title>
        <authorList>
            <person name="Dillman A.R."/>
            <person name="Macchietto M."/>
            <person name="Porter C.F."/>
            <person name="Rogers A."/>
            <person name="Williams B."/>
            <person name="Antoshechkin I."/>
            <person name="Lee M.M."/>
            <person name="Goodwin Z."/>
            <person name="Lu X."/>
            <person name="Lewis E.E."/>
            <person name="Goodrich-Blair H."/>
            <person name="Stock S.P."/>
            <person name="Adams B.J."/>
            <person name="Sternberg P.W."/>
            <person name="Mortazavi A."/>
        </authorList>
    </citation>
    <scope>NUCLEOTIDE SEQUENCE [LARGE SCALE GENOMIC DNA]</scope>
    <source>
        <strain evidence="2 3">ALL</strain>
    </source>
</reference>
<feature type="chain" id="PRO_5020635062" description="Secreted protein" evidence="1">
    <location>
        <begin position="23"/>
        <end position="104"/>
    </location>
</feature>
<organism evidence="2 3">
    <name type="scientific">Steinernema carpocapsae</name>
    <name type="common">Entomopathogenic nematode</name>
    <dbReference type="NCBI Taxonomy" id="34508"/>
    <lineage>
        <taxon>Eukaryota</taxon>
        <taxon>Metazoa</taxon>
        <taxon>Ecdysozoa</taxon>
        <taxon>Nematoda</taxon>
        <taxon>Chromadorea</taxon>
        <taxon>Rhabditida</taxon>
        <taxon>Tylenchina</taxon>
        <taxon>Panagrolaimomorpha</taxon>
        <taxon>Strongyloidoidea</taxon>
        <taxon>Steinernematidae</taxon>
        <taxon>Steinernema</taxon>
    </lineage>
</organism>
<proteinExistence type="predicted"/>
<gene>
    <name evidence="2" type="ORF">L596_023890</name>
</gene>
<evidence type="ECO:0000313" key="2">
    <source>
        <dbReference type="EMBL" id="TKR67796.1"/>
    </source>
</evidence>
<dbReference type="AlphaFoldDB" id="A0A4U5MF15"/>
<dbReference type="EMBL" id="AZBU02000008">
    <property type="protein sequence ID" value="TKR67796.1"/>
    <property type="molecule type" value="Genomic_DNA"/>
</dbReference>
<evidence type="ECO:0008006" key="4">
    <source>
        <dbReference type="Google" id="ProtNLM"/>
    </source>
</evidence>
<protein>
    <recommendedName>
        <fullName evidence="4">Secreted protein</fullName>
    </recommendedName>
</protein>
<name>A0A4U5MF15_STECR</name>
<evidence type="ECO:0000313" key="3">
    <source>
        <dbReference type="Proteomes" id="UP000298663"/>
    </source>
</evidence>
<feature type="signal peptide" evidence="1">
    <location>
        <begin position="1"/>
        <end position="22"/>
    </location>
</feature>
<accession>A0A4U5MF15</accession>
<evidence type="ECO:0000256" key="1">
    <source>
        <dbReference type="SAM" id="SignalP"/>
    </source>
</evidence>
<dbReference type="Proteomes" id="UP000298663">
    <property type="component" value="Unassembled WGS sequence"/>
</dbReference>
<keyword evidence="1" id="KW-0732">Signal</keyword>
<comment type="caution">
    <text evidence="2">The sequence shown here is derived from an EMBL/GenBank/DDBJ whole genome shotgun (WGS) entry which is preliminary data.</text>
</comment>
<reference evidence="2 3" key="2">
    <citation type="journal article" date="2019" name="G3 (Bethesda)">
        <title>Hybrid Assembly of the Genome of the Entomopathogenic Nematode Steinernema carpocapsae Identifies the X-Chromosome.</title>
        <authorList>
            <person name="Serra L."/>
            <person name="Macchietto M."/>
            <person name="Macias-Munoz A."/>
            <person name="McGill C.J."/>
            <person name="Rodriguez I.M."/>
            <person name="Rodriguez B."/>
            <person name="Murad R."/>
            <person name="Mortazavi A."/>
        </authorList>
    </citation>
    <scope>NUCLEOTIDE SEQUENCE [LARGE SCALE GENOMIC DNA]</scope>
    <source>
        <strain evidence="2 3">ALL</strain>
    </source>
</reference>
<sequence>MTFHRSGWSVFTLTFDCLHTTALQQPASRFSQSRKNDKLDVHAPRPNHRFCEFGNAIGSFQHPCVDRNVWQYCQNVEPHSLQLDKQRHGRSCWPLQPLYLRIDS</sequence>
<keyword evidence="3" id="KW-1185">Reference proteome</keyword>